<reference evidence="3 4" key="1">
    <citation type="submission" date="2020-08" db="EMBL/GenBank/DDBJ databases">
        <title>Genomic Encyclopedia of Type Strains, Phase IV (KMG-IV): sequencing the most valuable type-strain genomes for metagenomic binning, comparative biology and taxonomic classification.</title>
        <authorList>
            <person name="Goeker M."/>
        </authorList>
    </citation>
    <scope>NUCLEOTIDE SEQUENCE [LARGE SCALE GENOMIC DNA]</scope>
    <source>
        <strain evidence="3 4">DSM 22975</strain>
    </source>
</reference>
<protein>
    <recommendedName>
        <fullName evidence="2">Cyclophilin-like domain-containing protein</fullName>
    </recommendedName>
</protein>
<sequence length="165" mass="18459">MNKKIRMPFLAALTLAYTACLNVAQAASVLNTEKETIVHNQLRKLSQHQVAIHVGGKVFTVDLYDNPTARDMINRLPFTLTVNKYPGYDEKMIRLPKGLSMEGAPHGDEPEIPEVGYYEPGQWIAIYYGPIGYWPGKVPLGRIHASISELRDIPDDAPITIELTQ</sequence>
<organism evidence="3 4">
    <name type="scientific">Tolumonas osonensis</name>
    <dbReference type="NCBI Taxonomy" id="675874"/>
    <lineage>
        <taxon>Bacteria</taxon>
        <taxon>Pseudomonadati</taxon>
        <taxon>Pseudomonadota</taxon>
        <taxon>Gammaproteobacteria</taxon>
        <taxon>Aeromonadales</taxon>
        <taxon>Aeromonadaceae</taxon>
        <taxon>Tolumonas</taxon>
    </lineage>
</organism>
<feature type="signal peptide" evidence="1">
    <location>
        <begin position="1"/>
        <end position="26"/>
    </location>
</feature>
<proteinExistence type="predicted"/>
<comment type="caution">
    <text evidence="3">The sequence shown here is derived from an EMBL/GenBank/DDBJ whole genome shotgun (WGS) entry which is preliminary data.</text>
</comment>
<evidence type="ECO:0000313" key="3">
    <source>
        <dbReference type="EMBL" id="MBB6055002.1"/>
    </source>
</evidence>
<dbReference type="InterPro" id="IPR041183">
    <property type="entry name" value="Cyclophilin-like"/>
</dbReference>
<evidence type="ECO:0000256" key="1">
    <source>
        <dbReference type="SAM" id="SignalP"/>
    </source>
</evidence>
<accession>A0A841GKH4</accession>
<gene>
    <name evidence="3" type="ORF">HNR75_000874</name>
</gene>
<dbReference type="Pfam" id="PF18050">
    <property type="entry name" value="Cyclophil_like2"/>
    <property type="match status" value="1"/>
</dbReference>
<name>A0A841GKH4_9GAMM</name>
<dbReference type="EMBL" id="JACHGR010000002">
    <property type="protein sequence ID" value="MBB6055002.1"/>
    <property type="molecule type" value="Genomic_DNA"/>
</dbReference>
<dbReference type="SUPFAM" id="SSF50891">
    <property type="entry name" value="Cyclophilin-like"/>
    <property type="match status" value="1"/>
</dbReference>
<feature type="chain" id="PRO_5032340752" description="Cyclophilin-like domain-containing protein" evidence="1">
    <location>
        <begin position="27"/>
        <end position="165"/>
    </location>
</feature>
<evidence type="ECO:0000313" key="4">
    <source>
        <dbReference type="Proteomes" id="UP000585721"/>
    </source>
</evidence>
<dbReference type="Gene3D" id="2.40.100.20">
    <property type="match status" value="1"/>
</dbReference>
<dbReference type="RefSeq" id="WP_223157755.1">
    <property type="nucleotide sequence ID" value="NZ_JACHGR010000002.1"/>
</dbReference>
<keyword evidence="4" id="KW-1185">Reference proteome</keyword>
<dbReference type="Proteomes" id="UP000585721">
    <property type="component" value="Unassembled WGS sequence"/>
</dbReference>
<feature type="domain" description="Cyclophilin-like" evidence="2">
    <location>
        <begin position="52"/>
        <end position="162"/>
    </location>
</feature>
<keyword evidence="1" id="KW-0732">Signal</keyword>
<dbReference type="AlphaFoldDB" id="A0A841GKH4"/>
<evidence type="ECO:0000259" key="2">
    <source>
        <dbReference type="Pfam" id="PF18050"/>
    </source>
</evidence>
<dbReference type="InterPro" id="IPR029000">
    <property type="entry name" value="Cyclophilin-like_dom_sf"/>
</dbReference>